<keyword evidence="3" id="KW-1185">Reference proteome</keyword>
<dbReference type="EMBL" id="BMJQ01000038">
    <property type="protein sequence ID" value="GGF51237.1"/>
    <property type="molecule type" value="Genomic_DNA"/>
</dbReference>
<name>A0A8J2Z1S2_9PROT</name>
<dbReference type="InterPro" id="IPR016024">
    <property type="entry name" value="ARM-type_fold"/>
</dbReference>
<feature type="domain" description="DUF2019" evidence="1">
    <location>
        <begin position="12"/>
        <end position="116"/>
    </location>
</feature>
<gene>
    <name evidence="2" type="ORF">GCM10011611_67100</name>
</gene>
<sequence>MTERSLSKLSDNELIELFAASARSHGNAVINGDLPVAKKSYWKLKAAHDELSARGDQSRINLNRLFDHSELTVRYYAATWLLALEPARARVIIEDVSSGGPSALAGDARMTLRMLDDGSFKPS</sequence>
<dbReference type="InterPro" id="IPR018568">
    <property type="entry name" value="DUF2019"/>
</dbReference>
<comment type="caution">
    <text evidence="2">The sequence shown here is derived from an EMBL/GenBank/DDBJ whole genome shotgun (WGS) entry which is preliminary data.</text>
</comment>
<dbReference type="SUPFAM" id="SSF48371">
    <property type="entry name" value="ARM repeat"/>
    <property type="match status" value="1"/>
</dbReference>
<evidence type="ECO:0000313" key="2">
    <source>
        <dbReference type="EMBL" id="GGF51237.1"/>
    </source>
</evidence>
<dbReference type="Gene3D" id="1.25.40.70">
    <property type="entry name" value="Phosphatidylinositol 3-kinase, accessory domain (PIK)"/>
    <property type="match status" value="1"/>
</dbReference>
<dbReference type="Proteomes" id="UP000646365">
    <property type="component" value="Unassembled WGS sequence"/>
</dbReference>
<dbReference type="AlphaFoldDB" id="A0A8J2Z1S2"/>
<dbReference type="Pfam" id="PF09450">
    <property type="entry name" value="DUF2019"/>
    <property type="match status" value="1"/>
</dbReference>
<proteinExistence type="predicted"/>
<reference evidence="2" key="1">
    <citation type="journal article" date="2014" name="Int. J. Syst. Evol. Microbiol.">
        <title>Complete genome sequence of Corynebacterium casei LMG S-19264T (=DSM 44701T), isolated from a smear-ripened cheese.</title>
        <authorList>
            <consortium name="US DOE Joint Genome Institute (JGI-PGF)"/>
            <person name="Walter F."/>
            <person name="Albersmeier A."/>
            <person name="Kalinowski J."/>
            <person name="Ruckert C."/>
        </authorList>
    </citation>
    <scope>NUCLEOTIDE SEQUENCE</scope>
    <source>
        <strain evidence="2">CGMCC 1.15725</strain>
    </source>
</reference>
<dbReference type="InterPro" id="IPR042236">
    <property type="entry name" value="PI3K_accessory_sf"/>
</dbReference>
<protein>
    <recommendedName>
        <fullName evidence="1">DUF2019 domain-containing protein</fullName>
    </recommendedName>
</protein>
<reference evidence="2" key="2">
    <citation type="submission" date="2020-09" db="EMBL/GenBank/DDBJ databases">
        <authorList>
            <person name="Sun Q."/>
            <person name="Zhou Y."/>
        </authorList>
    </citation>
    <scope>NUCLEOTIDE SEQUENCE</scope>
    <source>
        <strain evidence="2">CGMCC 1.15725</strain>
    </source>
</reference>
<dbReference type="RefSeq" id="WP_189052580.1">
    <property type="nucleotide sequence ID" value="NZ_BMJQ01000038.1"/>
</dbReference>
<evidence type="ECO:0000259" key="1">
    <source>
        <dbReference type="Pfam" id="PF09450"/>
    </source>
</evidence>
<organism evidence="2 3">
    <name type="scientific">Aliidongia dinghuensis</name>
    <dbReference type="NCBI Taxonomy" id="1867774"/>
    <lineage>
        <taxon>Bacteria</taxon>
        <taxon>Pseudomonadati</taxon>
        <taxon>Pseudomonadota</taxon>
        <taxon>Alphaproteobacteria</taxon>
        <taxon>Rhodospirillales</taxon>
        <taxon>Dongiaceae</taxon>
        <taxon>Aliidongia</taxon>
    </lineage>
</organism>
<evidence type="ECO:0000313" key="3">
    <source>
        <dbReference type="Proteomes" id="UP000646365"/>
    </source>
</evidence>
<accession>A0A8J2Z1S2</accession>